<reference evidence="10 11" key="1">
    <citation type="journal article" date="2014" name="Int. J. Syst. Evol. Microbiol.">
        <title>Oceanisphaera profunda sp. nov., a marine bacterium isolated from deep-sea sediment, and emended description of the genus Oceanisphaera.</title>
        <authorList>
            <person name="Xu Z."/>
            <person name="Zhang X.Y."/>
            <person name="Su H.N."/>
            <person name="Yu Z.C."/>
            <person name="Liu C."/>
            <person name="Li H."/>
            <person name="Chen X.L."/>
            <person name="Song X.Y."/>
            <person name="Xie B.B."/>
            <person name="Qin Q.L."/>
            <person name="Zhou B.C."/>
            <person name="Shi M."/>
            <person name="Huang Y."/>
            <person name="Zhang Y.Z."/>
        </authorList>
    </citation>
    <scope>NUCLEOTIDE SEQUENCE [LARGE SCALE GENOMIC DNA]</scope>
    <source>
        <strain evidence="10 11">SM1222</strain>
    </source>
</reference>
<keyword evidence="8" id="KW-0139">CF(1)</keyword>
<keyword evidence="6" id="KW-0406">Ion transport</keyword>
<comment type="similarity">
    <text evidence="3">Belongs to the ATPase gamma chain family.</text>
</comment>
<dbReference type="InterPro" id="IPR000131">
    <property type="entry name" value="ATP_synth_F1_gsu"/>
</dbReference>
<evidence type="ECO:0000256" key="7">
    <source>
        <dbReference type="ARBA" id="ARBA00023136"/>
    </source>
</evidence>
<dbReference type="Pfam" id="PF00231">
    <property type="entry name" value="ATP-synt"/>
    <property type="match status" value="1"/>
</dbReference>
<keyword evidence="9" id="KW-0066">ATP synthesis</keyword>
<sequence length="307" mass="33734">MAQTLEFLTRQQATLTSIRGIVHTMKTLSAINASPYEQAAQAIAEYRHTLEQGFAAFAYRTGPLQIAPLQTERAQIRQQLLVVFGSDHGLCGGYNELLAEQVHQYALGLELKHEPVLKHKPQPLTLLCVGAQMNDALQALGLIPKAVLLPPASADGIGRLATELVTRIEAFSQAQGLHSSTVNSTAVGLAFTQRAEHHLRDPHIQALLPLDPSLLARPKRWDSRSLPDYNLPPDTLLSALLRNYLFASIFGAAAEAMVTENAARLALMQQAEQSVDERLEEVKGELNYVRQTDITNELMDVIIGHLE</sequence>
<dbReference type="RefSeq" id="WP_087035997.1">
    <property type="nucleotide sequence ID" value="NZ_CP021377.1"/>
</dbReference>
<dbReference type="OrthoDB" id="9812769at2"/>
<evidence type="ECO:0000256" key="6">
    <source>
        <dbReference type="ARBA" id="ARBA00023065"/>
    </source>
</evidence>
<dbReference type="KEGG" id="opf:CBP31_07560"/>
<gene>
    <name evidence="10" type="ORF">CBP31_07560</name>
</gene>
<comment type="subcellular location">
    <subcellularLocation>
        <location evidence="2">Membrane</location>
        <topology evidence="2">Peripheral membrane protein</topology>
    </subcellularLocation>
</comment>
<dbReference type="PANTHER" id="PTHR11693">
    <property type="entry name" value="ATP SYNTHASE GAMMA CHAIN"/>
    <property type="match status" value="1"/>
</dbReference>
<dbReference type="Gene3D" id="1.10.287.80">
    <property type="entry name" value="ATP synthase, gamma subunit, helix hairpin domain"/>
    <property type="match status" value="1"/>
</dbReference>
<evidence type="ECO:0000256" key="2">
    <source>
        <dbReference type="ARBA" id="ARBA00004170"/>
    </source>
</evidence>
<organism evidence="10 11">
    <name type="scientific">Oceanisphaera profunda</name>
    <dbReference type="NCBI Taxonomy" id="1416627"/>
    <lineage>
        <taxon>Bacteria</taxon>
        <taxon>Pseudomonadati</taxon>
        <taxon>Pseudomonadota</taxon>
        <taxon>Gammaproteobacteria</taxon>
        <taxon>Aeromonadales</taxon>
        <taxon>Aeromonadaceae</taxon>
        <taxon>Oceanisphaera</taxon>
    </lineage>
</organism>
<dbReference type="InterPro" id="IPR035968">
    <property type="entry name" value="ATP_synth_F1_ATPase_gsu"/>
</dbReference>
<protein>
    <submittedName>
        <fullName evidence="10">ATPase</fullName>
    </submittedName>
</protein>
<dbReference type="AlphaFoldDB" id="A0A1Y0D4P6"/>
<keyword evidence="5" id="KW-0375">Hydrogen ion transport</keyword>
<evidence type="ECO:0000313" key="10">
    <source>
        <dbReference type="EMBL" id="ART82500.1"/>
    </source>
</evidence>
<keyword evidence="4" id="KW-0813">Transport</keyword>
<keyword evidence="11" id="KW-1185">Reference proteome</keyword>
<dbReference type="PRINTS" id="PR00126">
    <property type="entry name" value="ATPASEGAMMA"/>
</dbReference>
<dbReference type="CDD" id="cd12151">
    <property type="entry name" value="F1-ATPase_gamma"/>
    <property type="match status" value="1"/>
</dbReference>
<evidence type="ECO:0000256" key="4">
    <source>
        <dbReference type="ARBA" id="ARBA00022448"/>
    </source>
</evidence>
<comment type="function">
    <text evidence="1">Produces ATP from ADP in the presence of a proton gradient across the membrane. The gamma chain is believed to be important in regulating ATPase activity and the flow of protons through the CF(0) complex.</text>
</comment>
<dbReference type="PANTHER" id="PTHR11693:SF22">
    <property type="entry name" value="ATP SYNTHASE SUBUNIT GAMMA, MITOCHONDRIAL"/>
    <property type="match status" value="1"/>
</dbReference>
<evidence type="ECO:0000256" key="8">
    <source>
        <dbReference type="ARBA" id="ARBA00023196"/>
    </source>
</evidence>
<accession>A0A1Y0D4P6</accession>
<keyword evidence="7" id="KW-0472">Membrane</keyword>
<proteinExistence type="inferred from homology"/>
<evidence type="ECO:0000256" key="5">
    <source>
        <dbReference type="ARBA" id="ARBA00022781"/>
    </source>
</evidence>
<evidence type="ECO:0000313" key="11">
    <source>
        <dbReference type="Proteomes" id="UP000243937"/>
    </source>
</evidence>
<dbReference type="EMBL" id="CP021377">
    <property type="protein sequence ID" value="ART82500.1"/>
    <property type="molecule type" value="Genomic_DNA"/>
</dbReference>
<dbReference type="SUPFAM" id="SSF52943">
    <property type="entry name" value="ATP synthase (F1-ATPase), gamma subunit"/>
    <property type="match status" value="1"/>
</dbReference>
<dbReference type="Gene3D" id="3.40.1380.10">
    <property type="match status" value="1"/>
</dbReference>
<evidence type="ECO:0000256" key="3">
    <source>
        <dbReference type="ARBA" id="ARBA00007681"/>
    </source>
</evidence>
<name>A0A1Y0D4P6_9GAMM</name>
<evidence type="ECO:0000256" key="1">
    <source>
        <dbReference type="ARBA" id="ARBA00003456"/>
    </source>
</evidence>
<evidence type="ECO:0000256" key="9">
    <source>
        <dbReference type="ARBA" id="ARBA00023310"/>
    </source>
</evidence>
<dbReference type="GO" id="GO:0045259">
    <property type="term" value="C:proton-transporting ATP synthase complex"/>
    <property type="evidence" value="ECO:0007669"/>
    <property type="project" value="UniProtKB-KW"/>
</dbReference>
<dbReference type="Proteomes" id="UP000243937">
    <property type="component" value="Chromosome"/>
</dbReference>
<dbReference type="GO" id="GO:0046933">
    <property type="term" value="F:proton-transporting ATP synthase activity, rotational mechanism"/>
    <property type="evidence" value="ECO:0007669"/>
    <property type="project" value="InterPro"/>
</dbReference>